<evidence type="ECO:0000313" key="8">
    <source>
        <dbReference type="Proteomes" id="UP001374535"/>
    </source>
</evidence>
<dbReference type="InterPro" id="IPR023313">
    <property type="entry name" value="UBQ-conjugating_AS"/>
</dbReference>
<dbReference type="PROSITE" id="PS50127">
    <property type="entry name" value="UBC_2"/>
    <property type="match status" value="1"/>
</dbReference>
<dbReference type="AlphaFoldDB" id="A0AAQ3RS73"/>
<keyword evidence="2 4" id="KW-0833">Ubl conjugation pathway</keyword>
<feature type="non-terminal residue" evidence="7">
    <location>
        <position position="1"/>
    </location>
</feature>
<evidence type="ECO:0000256" key="1">
    <source>
        <dbReference type="ARBA" id="ARBA00022679"/>
    </source>
</evidence>
<evidence type="ECO:0000256" key="2">
    <source>
        <dbReference type="ARBA" id="ARBA00022786"/>
    </source>
</evidence>
<keyword evidence="4" id="KW-0067">ATP-binding</keyword>
<evidence type="ECO:0000313" key="7">
    <source>
        <dbReference type="EMBL" id="WVZ02251.1"/>
    </source>
</evidence>
<comment type="similarity">
    <text evidence="4">Belongs to the ubiquitin-conjugating enzyme family.</text>
</comment>
<organism evidence="7 8">
    <name type="scientific">Vigna mungo</name>
    <name type="common">Black gram</name>
    <name type="synonym">Phaseolus mungo</name>
    <dbReference type="NCBI Taxonomy" id="3915"/>
    <lineage>
        <taxon>Eukaryota</taxon>
        <taxon>Viridiplantae</taxon>
        <taxon>Streptophyta</taxon>
        <taxon>Embryophyta</taxon>
        <taxon>Tracheophyta</taxon>
        <taxon>Spermatophyta</taxon>
        <taxon>Magnoliopsida</taxon>
        <taxon>eudicotyledons</taxon>
        <taxon>Gunneridae</taxon>
        <taxon>Pentapetalae</taxon>
        <taxon>rosids</taxon>
        <taxon>fabids</taxon>
        <taxon>Fabales</taxon>
        <taxon>Fabaceae</taxon>
        <taxon>Papilionoideae</taxon>
        <taxon>50 kb inversion clade</taxon>
        <taxon>NPAAA clade</taxon>
        <taxon>indigoferoid/millettioid clade</taxon>
        <taxon>Phaseoleae</taxon>
        <taxon>Vigna</taxon>
    </lineage>
</organism>
<dbReference type="InterPro" id="IPR000608">
    <property type="entry name" value="UBC"/>
</dbReference>
<dbReference type="PANTHER" id="PTHR24068">
    <property type="entry name" value="UBIQUITIN-CONJUGATING ENZYME E2"/>
    <property type="match status" value="1"/>
</dbReference>
<dbReference type="EMBL" id="CP144694">
    <property type="protein sequence ID" value="WVZ02251.1"/>
    <property type="molecule type" value="Genomic_DNA"/>
</dbReference>
<keyword evidence="8" id="KW-1185">Reference proteome</keyword>
<keyword evidence="4" id="KW-0547">Nucleotide-binding</keyword>
<gene>
    <name evidence="7" type="ORF">V8G54_023057</name>
</gene>
<evidence type="ECO:0000256" key="3">
    <source>
        <dbReference type="PROSITE-ProRule" id="PRU10133"/>
    </source>
</evidence>
<proteinExistence type="inferred from homology"/>
<reference evidence="7 8" key="1">
    <citation type="journal article" date="2023" name="Life. Sci Alliance">
        <title>Evolutionary insights into 3D genome organization and epigenetic landscape of Vigna mungo.</title>
        <authorList>
            <person name="Junaid A."/>
            <person name="Singh B."/>
            <person name="Bhatia S."/>
        </authorList>
    </citation>
    <scope>NUCLEOTIDE SEQUENCE [LARGE SCALE GENOMIC DNA]</scope>
    <source>
        <strain evidence="7">Urdbean</strain>
    </source>
</reference>
<accession>A0AAQ3RS73</accession>
<dbReference type="PROSITE" id="PS00183">
    <property type="entry name" value="UBC_1"/>
    <property type="match status" value="1"/>
</dbReference>
<dbReference type="GO" id="GO:0005524">
    <property type="term" value="F:ATP binding"/>
    <property type="evidence" value="ECO:0007669"/>
    <property type="project" value="UniProtKB-UniRule"/>
</dbReference>
<keyword evidence="1" id="KW-0808">Transferase</keyword>
<dbReference type="Proteomes" id="UP001374535">
    <property type="component" value="Chromosome 7"/>
</dbReference>
<dbReference type="SMART" id="SM00212">
    <property type="entry name" value="UBCc"/>
    <property type="match status" value="1"/>
</dbReference>
<dbReference type="Pfam" id="PF00179">
    <property type="entry name" value="UQ_con"/>
    <property type="match status" value="1"/>
</dbReference>
<sequence length="293" mass="32587">CFKRSFFSLFQQETQRLLSEPVSDIYDDHAAPGISASPSEDNMRYFNVMILGPTQSPYEGSFGYPIKRLFSAQLILNSSLRGEAAPDCNLNCKLTQSYNLPTLDQAESPIRSLLGGIIVGLKCDQIRTVESCDLGLLGGVFKLELFLPEEYPMAAPKFTIGSGIPTALLFICFMVVLLSRNLKGMCGCPVSSYFIAFDTIMVLNVHCFSQVRFLTKIYHPNIDKLGRICLDILKDKWSPALQIRTVLLSIQALLSAPNPDDPLSENIAKHWKSNEAEAVETAKEWTRLYASDA</sequence>
<protein>
    <recommendedName>
        <fullName evidence="6">UBC core domain-containing protein</fullName>
    </recommendedName>
</protein>
<dbReference type="Gene3D" id="3.10.110.10">
    <property type="entry name" value="Ubiquitin Conjugating Enzyme"/>
    <property type="match status" value="1"/>
</dbReference>
<evidence type="ECO:0000256" key="5">
    <source>
        <dbReference type="SAM" id="Phobius"/>
    </source>
</evidence>
<dbReference type="InterPro" id="IPR016135">
    <property type="entry name" value="UBQ-conjugating_enzyme/RWD"/>
</dbReference>
<feature type="active site" description="Glycyl thioester intermediate" evidence="3">
    <location>
        <position position="229"/>
    </location>
</feature>
<feature type="transmembrane region" description="Helical" evidence="5">
    <location>
        <begin position="158"/>
        <end position="178"/>
    </location>
</feature>
<keyword evidence="5" id="KW-0812">Transmembrane</keyword>
<keyword evidence="5" id="KW-1133">Transmembrane helix</keyword>
<dbReference type="GO" id="GO:0016740">
    <property type="term" value="F:transferase activity"/>
    <property type="evidence" value="ECO:0007669"/>
    <property type="project" value="UniProtKB-KW"/>
</dbReference>
<name>A0AAQ3RS73_VIGMU</name>
<feature type="domain" description="UBC core" evidence="6">
    <location>
        <begin position="70"/>
        <end position="291"/>
    </location>
</feature>
<evidence type="ECO:0000259" key="6">
    <source>
        <dbReference type="PROSITE" id="PS50127"/>
    </source>
</evidence>
<keyword evidence="5" id="KW-0472">Membrane</keyword>
<evidence type="ECO:0000256" key="4">
    <source>
        <dbReference type="RuleBase" id="RU362109"/>
    </source>
</evidence>
<dbReference type="SUPFAM" id="SSF54495">
    <property type="entry name" value="UBC-like"/>
    <property type="match status" value="2"/>
</dbReference>